<dbReference type="STRING" id="983644.G3JFK8"/>
<dbReference type="HOGENOM" id="CLU_115909_0_0_1"/>
<keyword evidence="4" id="KW-1185">Reference proteome</keyword>
<organism evidence="3 4">
    <name type="scientific">Cordyceps militaris (strain CM01)</name>
    <name type="common">Caterpillar fungus</name>
    <dbReference type="NCBI Taxonomy" id="983644"/>
    <lineage>
        <taxon>Eukaryota</taxon>
        <taxon>Fungi</taxon>
        <taxon>Dikarya</taxon>
        <taxon>Ascomycota</taxon>
        <taxon>Pezizomycotina</taxon>
        <taxon>Sordariomycetes</taxon>
        <taxon>Hypocreomycetidae</taxon>
        <taxon>Hypocreales</taxon>
        <taxon>Cordycipitaceae</taxon>
        <taxon>Cordyceps</taxon>
    </lineage>
</organism>
<dbReference type="GeneID" id="18166977"/>
<sequence>MAYAQWVSVTIVNLVHTGLITVQDAQMIWGKFYEGENKNSEILPEQVNKTTVASGAQASVGASGRSDSSSGVEGSFSLFLGGQKICGVYFSCPWGDKWNDFQLKDYDAATSPYSITTSPINRDSGALGNVTVTVLSR</sequence>
<dbReference type="eggNOG" id="ENOG502SSEK">
    <property type="taxonomic scope" value="Eukaryota"/>
</dbReference>
<dbReference type="KEGG" id="cmt:CCM_04957"/>
<reference evidence="3 4" key="1">
    <citation type="journal article" date="2011" name="Genome Biol.">
        <title>Genome sequence of the insect pathogenic fungus Cordyceps militaris, a valued traditional Chinese medicine.</title>
        <authorList>
            <person name="Zheng P."/>
            <person name="Xia Y."/>
            <person name="Xiao G."/>
            <person name="Xiong C."/>
            <person name="Hu X."/>
            <person name="Zhang S."/>
            <person name="Zheng H."/>
            <person name="Huang Y."/>
            <person name="Zhou Y."/>
            <person name="Wang S."/>
            <person name="Zhao G.P."/>
            <person name="Liu X."/>
            <person name="St Leger R.J."/>
            <person name="Wang C."/>
        </authorList>
    </citation>
    <scope>NUCLEOTIDE SEQUENCE [LARGE SCALE GENOMIC DNA]</scope>
    <source>
        <strain evidence="3 4">CM01</strain>
    </source>
</reference>
<dbReference type="RefSeq" id="XP_006670165.1">
    <property type="nucleotide sequence ID" value="XM_006670102.1"/>
</dbReference>
<dbReference type="Proteomes" id="UP000001610">
    <property type="component" value="Unassembled WGS sequence"/>
</dbReference>
<accession>G3JFK8</accession>
<dbReference type="OrthoDB" id="2727348at2759"/>
<keyword evidence="2" id="KW-0732">Signal</keyword>
<dbReference type="InterPro" id="IPR009413">
    <property type="entry name" value="Aegerolysin-typ"/>
</dbReference>
<proteinExistence type="inferred from homology"/>
<dbReference type="PIRSF" id="PIRSF007951">
    <property type="entry name" value="Hemolysin, aegerolysin type"/>
    <property type="match status" value="1"/>
</dbReference>
<evidence type="ECO:0000313" key="4">
    <source>
        <dbReference type="Proteomes" id="UP000001610"/>
    </source>
</evidence>
<dbReference type="InParanoid" id="G3JFK8"/>
<dbReference type="GO" id="GO:0019836">
    <property type="term" value="P:symbiont-mediated hemolysis of host erythrocyte"/>
    <property type="evidence" value="ECO:0007669"/>
    <property type="project" value="InterPro"/>
</dbReference>
<dbReference type="EMBL" id="JH126401">
    <property type="protein sequence ID" value="EGX93582.1"/>
    <property type="molecule type" value="Genomic_DNA"/>
</dbReference>
<name>G3JFK8_CORMM</name>
<comment type="similarity">
    <text evidence="1">Belongs to the aegerolysin family.</text>
</comment>
<evidence type="ECO:0000256" key="2">
    <source>
        <dbReference type="SAM" id="SignalP"/>
    </source>
</evidence>
<dbReference type="OMA" id="VYWDCPW"/>
<dbReference type="Gene3D" id="2.60.270.50">
    <property type="match status" value="1"/>
</dbReference>
<dbReference type="AlphaFoldDB" id="G3JFK8"/>
<dbReference type="VEuPathDB" id="FungiDB:CCM_04957"/>
<feature type="chain" id="PRO_5003446162" evidence="2">
    <location>
        <begin position="18"/>
        <end position="137"/>
    </location>
</feature>
<evidence type="ECO:0000313" key="3">
    <source>
        <dbReference type="EMBL" id="EGX93582.1"/>
    </source>
</evidence>
<evidence type="ECO:0000256" key="1">
    <source>
        <dbReference type="ARBA" id="ARBA00010795"/>
    </source>
</evidence>
<dbReference type="Pfam" id="PF06355">
    <property type="entry name" value="Aegerolysin"/>
    <property type="match status" value="1"/>
</dbReference>
<feature type="signal peptide" evidence="2">
    <location>
        <begin position="1"/>
        <end position="17"/>
    </location>
</feature>
<protein>
    <submittedName>
        <fullName evidence="3">Aegerolysin</fullName>
    </submittedName>
</protein>
<gene>
    <name evidence="3" type="ORF">CCM_04957</name>
</gene>